<sequence length="100" mass="11517">MQMEKDIGTIVQENGLTAIYAYTPMCGTCQLAGKMVRVVEKVTTAFVWLHIDLNYYESFAVEQMIESVPCLLVFKDGQLVEKMYAFHSVPHLYEKLNKYI</sequence>
<dbReference type="InterPro" id="IPR036249">
    <property type="entry name" value="Thioredoxin-like_sf"/>
</dbReference>
<name>A0ABW8IBE5_9BACI</name>
<gene>
    <name evidence="2" type="ORF">QYG89_12520</name>
</gene>
<evidence type="ECO:0000313" key="3">
    <source>
        <dbReference type="Proteomes" id="UP001619911"/>
    </source>
</evidence>
<accession>A0ABW8IBE5</accession>
<dbReference type="InterPro" id="IPR013766">
    <property type="entry name" value="Thioredoxin_domain"/>
</dbReference>
<evidence type="ECO:0000259" key="1">
    <source>
        <dbReference type="Pfam" id="PF00085"/>
    </source>
</evidence>
<dbReference type="Proteomes" id="UP001619911">
    <property type="component" value="Unassembled WGS sequence"/>
</dbReference>
<keyword evidence="3" id="KW-1185">Reference proteome</keyword>
<evidence type="ECO:0000313" key="2">
    <source>
        <dbReference type="EMBL" id="MFK2826478.1"/>
    </source>
</evidence>
<organism evidence="2 3">
    <name type="scientific">Bacillus lumedeiriae</name>
    <dbReference type="NCBI Taxonomy" id="3058829"/>
    <lineage>
        <taxon>Bacteria</taxon>
        <taxon>Bacillati</taxon>
        <taxon>Bacillota</taxon>
        <taxon>Bacilli</taxon>
        <taxon>Bacillales</taxon>
        <taxon>Bacillaceae</taxon>
        <taxon>Bacillus</taxon>
    </lineage>
</organism>
<dbReference type="CDD" id="cd02947">
    <property type="entry name" value="TRX_family"/>
    <property type="match status" value="1"/>
</dbReference>
<comment type="caution">
    <text evidence="2">The sequence shown here is derived from an EMBL/GenBank/DDBJ whole genome shotgun (WGS) entry which is preliminary data.</text>
</comment>
<proteinExistence type="predicted"/>
<dbReference type="EMBL" id="JAUIYO010000011">
    <property type="protein sequence ID" value="MFK2826478.1"/>
    <property type="molecule type" value="Genomic_DNA"/>
</dbReference>
<reference evidence="2 3" key="1">
    <citation type="submission" date="2023-07" db="EMBL/GenBank/DDBJ databases">
        <title>Bacillus lucianemedeirus sp. nov, a new species isolated from an immunobiological production facility.</title>
        <authorList>
            <person name="Costa L.V."/>
            <person name="Miranda R.V.S.L."/>
            <person name="Brandao M.L.L."/>
            <person name="Reis C.M.F."/>
            <person name="Frazao A.M."/>
            <person name="Cruz F.V."/>
            <person name="Baio P.V.P."/>
            <person name="Veras J.F.C."/>
            <person name="Ramos J.N."/>
            <person name="Vieira V."/>
        </authorList>
    </citation>
    <scope>NUCLEOTIDE SEQUENCE [LARGE SCALE GENOMIC DNA]</scope>
    <source>
        <strain evidence="2 3">B190/17</strain>
    </source>
</reference>
<protein>
    <submittedName>
        <fullName evidence="2">Thioredoxin family protein</fullName>
    </submittedName>
</protein>
<dbReference type="Gene3D" id="3.40.30.10">
    <property type="entry name" value="Glutaredoxin"/>
    <property type="match status" value="1"/>
</dbReference>
<feature type="domain" description="Thioredoxin" evidence="1">
    <location>
        <begin position="10"/>
        <end position="93"/>
    </location>
</feature>
<dbReference type="SUPFAM" id="SSF52833">
    <property type="entry name" value="Thioredoxin-like"/>
    <property type="match status" value="1"/>
</dbReference>
<dbReference type="Pfam" id="PF00085">
    <property type="entry name" value="Thioredoxin"/>
    <property type="match status" value="1"/>
</dbReference>
<dbReference type="RefSeq" id="WP_404317843.1">
    <property type="nucleotide sequence ID" value="NZ_JAUIYO010000011.1"/>
</dbReference>